<gene>
    <name evidence="11" type="ORF">CKAN_01950800</name>
</gene>
<dbReference type="InterPro" id="IPR014977">
    <property type="entry name" value="WRC_dom"/>
</dbReference>
<dbReference type="Gene3D" id="2.60.120.650">
    <property type="entry name" value="Cupin"/>
    <property type="match status" value="2"/>
</dbReference>
<dbReference type="InterPro" id="IPR045109">
    <property type="entry name" value="LSDs-like"/>
</dbReference>
<comment type="caution">
    <text evidence="6">Lacks conserved residue(s) required for the propagation of feature annotation.</text>
</comment>
<dbReference type="PANTHER" id="PTHR12549">
    <property type="entry name" value="JMJC DOMAIN-CONTAINING HISTONE DEMETHYLATION PROTEIN"/>
    <property type="match status" value="1"/>
</dbReference>
<feature type="compositionally biased region" description="Basic and acidic residues" evidence="7">
    <location>
        <begin position="104"/>
        <end position="116"/>
    </location>
</feature>
<dbReference type="Proteomes" id="UP000283530">
    <property type="component" value="Unassembled WGS sequence"/>
</dbReference>
<dbReference type="STRING" id="337451.A0A443PI05"/>
<dbReference type="GO" id="GO:0006357">
    <property type="term" value="P:regulation of transcription by RNA polymerase II"/>
    <property type="evidence" value="ECO:0007669"/>
    <property type="project" value="TreeGrafter"/>
</dbReference>
<accession>A0A443PI05</accession>
<dbReference type="GO" id="GO:0032454">
    <property type="term" value="F:histone H3K9 demethylase activity"/>
    <property type="evidence" value="ECO:0007669"/>
    <property type="project" value="InterPro"/>
</dbReference>
<evidence type="ECO:0000256" key="7">
    <source>
        <dbReference type="SAM" id="MobiDB-lite"/>
    </source>
</evidence>
<dbReference type="GO" id="GO:0031490">
    <property type="term" value="F:chromatin DNA binding"/>
    <property type="evidence" value="ECO:0007669"/>
    <property type="project" value="TreeGrafter"/>
</dbReference>
<feature type="region of interest" description="Disordered" evidence="7">
    <location>
        <begin position="1190"/>
        <end position="1224"/>
    </location>
</feature>
<sequence>MTEGDDPSLPSPELRCRRNDGKLWQCKNWRIHGKSYCQDHYLQSRAKSMKNKARVLIGVSGPGEKNRGPKKRKIEGSKRKDDEGSEEKAVLPVKKRGRPKGKVLTRERKGEKKEEAVGEINGNWSGLKRRRGKKNGLGRKKGVGEKSTFCHQCRSSGRRIAWCTKCNKRYCKTCIKTWYPKMSIAEAARACPFCRGNCNCKQCLRLDILEKSERKIDKDSKIRHSRYLVHALLPFLKQLRQEQLVEKEIEAKIQGLPSSEMKIEQAATLIDERSFCNNCKTSIVDFHRSCSNCLYELCLSCCREIREGHPQRASSVVVVHFPHRGEDYMHGGEPSPVTTEQKNSSDVHVEKSCADQLSPSIEWKANGNRSIPCPRKALGGCGEFLLDLKCIFPENWLLDLEEKAEEIVQNYESLKVSDECSCFQDGQIVLGNKNLRKASQRENSNNNHIYCPTARDIQHGDLDHFQRHWIKGEPVIVRHVLELTTGLSWEPRVMWRAFRTVRSKSASSNSLTVNAIECLSWCEVEITIIQFFKGYVEGRSHVNLWPEMLKLKDWPPSNSFEERLPRHGAEFISALPYQEYTNPRFGLLNLAVKLPEKALKPDLGPKTYIAYGFAEELGRGDSVTKLHCDMSDAVNVLTHTAEVVCTEDQLSSIEKLKKLHSDQDHREHHDIVQLVHEKDDQKHPVSSAGKSFTGPDDCNSHIFTSNGESLPSEASTLKTDQTRAGPVVDRHSDDSADWQKGDAIVFDTNPNGNKVDVAFGDGKDVGTCVSGLKPAISEELSCNEEHNLRERGFVAVDTGAGEECNRKRQGQERGEGESYASHAIDYLSNVFHQQKGNAVVTDPEQNVLDTFVSESKVDMSEQPAGIEKQSEGVGGMVGTKHGDIEECMKTETNKGFDVLLNKQEGEHCLSSFNDQKLFKKELEELHAPDGRGSPGIDLRMVDEMHTESQPNNEQKGDLDSLDIAPAPNGPDVEILVQRIDTSNVDTKIEVTEKLAGIDEQGKGDYLFSKTESNVEFGKIADEMHTDSEPKNEQNGDLDSLGIAPAPNGPDVEILVQRTDTSNVDIKIEVTGKLAGIDEQGKGDYLFSKTESNVEFGKIAILEVKDAPFRCPRTEDDVMLDVLVERQHGGSTFPDLNPVEEVKDDNDEEAEDSTEGLRECVDRGKIVQGGREKGRRPVGSGRELKKLKTLGDLQNKNESDSDAVKTNTNEELGMNGTYDDGGAGSSDIKVATTEALDILIQTQNTEKQLSGYPSVLGITSNTGEEAANCEYLLEVSESAGRKQVGDRERRPAVSVEKLGSSLTTSSALGKLENDGDIDSFAGQTDIGEELDGNGIDVSDGVLCHAKAETDETTEALSNKEKGENGLCLLPPGHGNKDKVVEETGCYQNIPDLSENSAGRKLARIRKRKRGQKHMVSDDKLRSKPKLKGGALWDIFRREDVHKLEEYLRKHSREFRHIYCSPVEEVVHPIHDQSFYLNSEHKRKLKEEFGIEPWTFVQKLGEAVFIPAGCPHQVRNLKSCTKVAVDFVSPENVNECIRLTEEFRTLPQNHVAKEDKLEVKKMTLHAINQAVKDLMELTSTGKFGVMEEDRKPLVETAQQSFPDPTQRLEHTPQLPLATSLLPPSESLEPLPNISLVPSEASTLTPDTLLLPPEQLASVPEHA</sequence>
<dbReference type="FunFam" id="2.60.120.650:FF:000033">
    <property type="entry name" value="Transcription factor jumonji (JmjC) domain-containing protein"/>
    <property type="match status" value="1"/>
</dbReference>
<reference evidence="11 12" key="1">
    <citation type="journal article" date="2019" name="Nat. Plants">
        <title>Stout camphor tree genome fills gaps in understanding of flowering plant genome evolution.</title>
        <authorList>
            <person name="Chaw S.M."/>
            <person name="Liu Y.C."/>
            <person name="Wu Y.W."/>
            <person name="Wang H.Y."/>
            <person name="Lin C.I."/>
            <person name="Wu C.S."/>
            <person name="Ke H.M."/>
            <person name="Chang L.Y."/>
            <person name="Hsu C.Y."/>
            <person name="Yang H.T."/>
            <person name="Sudianto E."/>
            <person name="Hsu M.H."/>
            <person name="Wu K.P."/>
            <person name="Wang L.N."/>
            <person name="Leebens-Mack J.H."/>
            <person name="Tsai I.J."/>
        </authorList>
    </citation>
    <scope>NUCLEOTIDE SEQUENCE [LARGE SCALE GENOMIC DNA]</scope>
    <source>
        <strain evidence="12">cv. Chaw 1501</strain>
        <tissue evidence="11">Young leaves</tissue>
    </source>
</reference>
<dbReference type="SUPFAM" id="SSF51197">
    <property type="entry name" value="Clavaminate synthase-like"/>
    <property type="match status" value="2"/>
</dbReference>
<feature type="domain" description="JmjC" evidence="9">
    <location>
        <begin position="1305"/>
        <end position="1542"/>
    </location>
</feature>
<comment type="subcellular location">
    <subcellularLocation>
        <location evidence="1">Nucleus</location>
    </subcellularLocation>
</comment>
<feature type="region of interest" description="Disordered" evidence="7">
    <location>
        <begin position="944"/>
        <end position="967"/>
    </location>
</feature>
<keyword evidence="11" id="KW-0489">Methyltransferase</keyword>
<keyword evidence="11" id="KW-0808">Transferase</keyword>
<feature type="domain" description="WRC" evidence="10">
    <location>
        <begin position="10"/>
        <end position="54"/>
    </location>
</feature>
<evidence type="ECO:0000313" key="11">
    <source>
        <dbReference type="EMBL" id="RWR90415.1"/>
    </source>
</evidence>
<dbReference type="GO" id="GO:0008168">
    <property type="term" value="F:methyltransferase activity"/>
    <property type="evidence" value="ECO:0007669"/>
    <property type="project" value="UniProtKB-KW"/>
</dbReference>
<dbReference type="GO" id="GO:0032259">
    <property type="term" value="P:methylation"/>
    <property type="evidence" value="ECO:0007669"/>
    <property type="project" value="UniProtKB-KW"/>
</dbReference>
<dbReference type="PROSITE" id="PS50089">
    <property type="entry name" value="ZF_RING_2"/>
    <property type="match status" value="1"/>
</dbReference>
<comment type="caution">
    <text evidence="11">The sequence shown here is derived from an EMBL/GenBank/DDBJ whole genome shotgun (WGS) entry which is preliminary data.</text>
</comment>
<proteinExistence type="inferred from homology"/>
<dbReference type="InterPro" id="IPR001841">
    <property type="entry name" value="Znf_RING"/>
</dbReference>
<protein>
    <submittedName>
        <fullName evidence="11">Lysine-specific demethylase JMJ25-like protein</fullName>
    </submittedName>
</protein>
<keyword evidence="4" id="KW-0539">Nucleus</keyword>
<dbReference type="PANTHER" id="PTHR12549:SF11">
    <property type="entry name" value="LYSINE-SPECIFIC DEMETHYLASE JMJ25"/>
    <property type="match status" value="1"/>
</dbReference>
<dbReference type="SMART" id="SM00558">
    <property type="entry name" value="JmjC"/>
    <property type="match status" value="1"/>
</dbReference>
<organism evidence="11 12">
    <name type="scientific">Cinnamomum micranthum f. kanehirae</name>
    <dbReference type="NCBI Taxonomy" id="337451"/>
    <lineage>
        <taxon>Eukaryota</taxon>
        <taxon>Viridiplantae</taxon>
        <taxon>Streptophyta</taxon>
        <taxon>Embryophyta</taxon>
        <taxon>Tracheophyta</taxon>
        <taxon>Spermatophyta</taxon>
        <taxon>Magnoliopsida</taxon>
        <taxon>Magnoliidae</taxon>
        <taxon>Laurales</taxon>
        <taxon>Lauraceae</taxon>
        <taxon>Cinnamomum</taxon>
    </lineage>
</organism>
<feature type="region of interest" description="Disordered" evidence="7">
    <location>
        <begin position="1023"/>
        <end position="1045"/>
    </location>
</feature>
<feature type="domain" description="RING-type" evidence="8">
    <location>
        <begin position="150"/>
        <end position="195"/>
    </location>
</feature>
<keyword evidence="3" id="KW-0479">Metal-binding</keyword>
<evidence type="ECO:0000259" key="8">
    <source>
        <dbReference type="PROSITE" id="PS50089"/>
    </source>
</evidence>
<feature type="region of interest" description="Disordered" evidence="7">
    <location>
        <begin position="705"/>
        <end position="735"/>
    </location>
</feature>
<evidence type="ECO:0000256" key="5">
    <source>
        <dbReference type="PROSITE-ProRule" id="PRU00175"/>
    </source>
</evidence>
<feature type="compositionally biased region" description="Basic and acidic residues" evidence="7">
    <location>
        <begin position="74"/>
        <end position="89"/>
    </location>
</feature>
<feature type="compositionally biased region" description="Basic residues" evidence="7">
    <location>
        <begin position="93"/>
        <end position="103"/>
    </location>
</feature>
<evidence type="ECO:0000259" key="9">
    <source>
        <dbReference type="PROSITE" id="PS51184"/>
    </source>
</evidence>
<feature type="compositionally biased region" description="Acidic residues" evidence="7">
    <location>
        <begin position="1141"/>
        <end position="1153"/>
    </location>
</feature>
<dbReference type="GO" id="GO:0003712">
    <property type="term" value="F:transcription coregulator activity"/>
    <property type="evidence" value="ECO:0007669"/>
    <property type="project" value="TreeGrafter"/>
</dbReference>
<dbReference type="OrthoDB" id="1667110at2759"/>
<dbReference type="PROSITE" id="PS51184">
    <property type="entry name" value="JMJC"/>
    <property type="match status" value="1"/>
</dbReference>
<feature type="region of interest" description="Disordered" evidence="7">
    <location>
        <begin position="57"/>
        <end position="117"/>
    </location>
</feature>
<feature type="compositionally biased region" description="Polar residues" evidence="7">
    <location>
        <begin position="705"/>
        <end position="719"/>
    </location>
</feature>
<evidence type="ECO:0000256" key="2">
    <source>
        <dbReference type="ARBA" id="ARBA00006801"/>
    </source>
</evidence>
<dbReference type="PROSITE" id="PS51667">
    <property type="entry name" value="WRC"/>
    <property type="match status" value="1"/>
</dbReference>
<evidence type="ECO:0000313" key="12">
    <source>
        <dbReference type="Proteomes" id="UP000283530"/>
    </source>
</evidence>
<evidence type="ECO:0000256" key="1">
    <source>
        <dbReference type="ARBA" id="ARBA00004123"/>
    </source>
</evidence>
<dbReference type="Pfam" id="PF08879">
    <property type="entry name" value="WRC"/>
    <property type="match status" value="1"/>
</dbReference>
<comment type="similarity">
    <text evidence="2">Belongs to the JARID1 histone demethylase family.</text>
</comment>
<evidence type="ECO:0000256" key="6">
    <source>
        <dbReference type="PROSITE-ProRule" id="PRU01002"/>
    </source>
</evidence>
<evidence type="ECO:0000256" key="4">
    <source>
        <dbReference type="ARBA" id="ARBA00023242"/>
    </source>
</evidence>
<dbReference type="GO" id="GO:0008270">
    <property type="term" value="F:zinc ion binding"/>
    <property type="evidence" value="ECO:0007669"/>
    <property type="project" value="UniProtKB-KW"/>
</dbReference>
<keyword evidence="5" id="KW-0862">Zinc</keyword>
<keyword evidence="12" id="KW-1185">Reference proteome</keyword>
<evidence type="ECO:0000256" key="3">
    <source>
        <dbReference type="ARBA" id="ARBA00022723"/>
    </source>
</evidence>
<dbReference type="EMBL" id="QPKB01000008">
    <property type="protein sequence ID" value="RWR90415.1"/>
    <property type="molecule type" value="Genomic_DNA"/>
</dbReference>
<feature type="compositionally biased region" description="Basic and acidic residues" evidence="7">
    <location>
        <begin position="1023"/>
        <end position="1033"/>
    </location>
</feature>
<dbReference type="GO" id="GO:0000118">
    <property type="term" value="C:histone deacetylase complex"/>
    <property type="evidence" value="ECO:0007669"/>
    <property type="project" value="TreeGrafter"/>
</dbReference>
<name>A0A443PI05_9MAGN</name>
<dbReference type="InterPro" id="IPR003347">
    <property type="entry name" value="JmjC_dom"/>
</dbReference>
<dbReference type="GO" id="GO:0000785">
    <property type="term" value="C:chromatin"/>
    <property type="evidence" value="ECO:0007669"/>
    <property type="project" value="TreeGrafter"/>
</dbReference>
<keyword evidence="5" id="KW-0863">Zinc-finger</keyword>
<feature type="region of interest" description="Disordered" evidence="7">
    <location>
        <begin position="1128"/>
        <end position="1155"/>
    </location>
</feature>
<evidence type="ECO:0000259" key="10">
    <source>
        <dbReference type="PROSITE" id="PS51667"/>
    </source>
</evidence>
<dbReference type="Pfam" id="PF02373">
    <property type="entry name" value="JmjC"/>
    <property type="match status" value="1"/>
</dbReference>